<accession>A0A973W2I8</accession>
<name>A0A973W2I8_9BRAD</name>
<proteinExistence type="predicted"/>
<comment type="caution">
    <text evidence="1">The sequence shown here is derived from an EMBL/GenBank/DDBJ whole genome shotgun (WGS) entry which is preliminary data.</text>
</comment>
<reference evidence="1" key="1">
    <citation type="submission" date="2020-06" db="EMBL/GenBank/DDBJ databases">
        <title>Whole Genome Sequence of Bradyrhizobium sp. Strain 1S1.</title>
        <authorList>
            <person name="Bromfield E.S.P."/>
            <person name="Cloutier S."/>
        </authorList>
    </citation>
    <scope>NUCLEOTIDE SEQUENCE [LARGE SCALE GENOMIC DNA]</scope>
    <source>
        <strain evidence="1">1S1</strain>
    </source>
</reference>
<dbReference type="EMBL" id="JAAOLE020000001">
    <property type="protein sequence ID" value="NVI46326.1"/>
    <property type="molecule type" value="Genomic_DNA"/>
</dbReference>
<organism evidence="1">
    <name type="scientific">Bradyrhizobium septentrionale</name>
    <dbReference type="NCBI Taxonomy" id="1404411"/>
    <lineage>
        <taxon>Bacteria</taxon>
        <taxon>Pseudomonadati</taxon>
        <taxon>Pseudomonadota</taxon>
        <taxon>Alphaproteobacteria</taxon>
        <taxon>Hyphomicrobiales</taxon>
        <taxon>Nitrobacteraceae</taxon>
        <taxon>Bradyrhizobium</taxon>
    </lineage>
</organism>
<dbReference type="AlphaFoldDB" id="A0A973W2I8"/>
<gene>
    <name evidence="1" type="ORF">HAP48_025875</name>
</gene>
<dbReference type="RefSeq" id="WP_166205653.1">
    <property type="nucleotide sequence ID" value="NZ_CP088285.1"/>
</dbReference>
<protein>
    <submittedName>
        <fullName evidence="1">Uncharacterized protein</fullName>
    </submittedName>
</protein>
<sequence>MAGIDYAHGAAAIVRDAGGHIVGRTKFQKIAFFLEAAGVGSGFPFRYKHYGPYSELLAAAAQHAAALRLIVENESVAAWGGQYSTFYTQMPADPSMHPARARLAQEMANADAVELELAATAAFLAYERFPDPWAETARRKPEKAEGGRLERAKQLYLRLQQIPAPHQLPAI</sequence>
<evidence type="ECO:0000313" key="1">
    <source>
        <dbReference type="EMBL" id="NVI46326.1"/>
    </source>
</evidence>